<dbReference type="RefSeq" id="WP_252660265.1">
    <property type="nucleotide sequence ID" value="NZ_CP098611.1"/>
</dbReference>
<gene>
    <name evidence="2" type="ORF">NEA10_11710</name>
</gene>
<evidence type="ECO:0000313" key="2">
    <source>
        <dbReference type="EMBL" id="USR89552.1"/>
    </source>
</evidence>
<evidence type="ECO:0000256" key="1">
    <source>
        <dbReference type="SAM" id="Phobius"/>
    </source>
</evidence>
<evidence type="ECO:0000313" key="3">
    <source>
        <dbReference type="Proteomes" id="UP001056708"/>
    </source>
</evidence>
<feature type="transmembrane region" description="Helical" evidence="1">
    <location>
        <begin position="21"/>
        <end position="40"/>
    </location>
</feature>
<accession>A0ABY5AKC2</accession>
<proteinExistence type="predicted"/>
<reference evidence="2" key="1">
    <citation type="submission" date="2022-06" db="EMBL/GenBank/DDBJ databases">
        <title>Genome sequence of Phormidium yuhuli AB48 isolated from an industrial photobioreactor environment.</title>
        <authorList>
            <person name="Qiu Y."/>
            <person name="Noonan A.J.C."/>
            <person name="Dofher K."/>
            <person name="Koch M."/>
            <person name="Kieft B."/>
            <person name="Lin X."/>
            <person name="Ziels R.M."/>
            <person name="Hallam S.J."/>
        </authorList>
    </citation>
    <scope>NUCLEOTIDE SEQUENCE</scope>
    <source>
        <strain evidence="2">AB48</strain>
    </source>
</reference>
<keyword evidence="3" id="KW-1185">Reference proteome</keyword>
<keyword evidence="1" id="KW-1133">Transmembrane helix</keyword>
<keyword evidence="1" id="KW-0472">Membrane</keyword>
<sequence length="93" mass="9836">MNDSDKILGIPKSLAKIIGGLVIFFAITSLLSSQICIFSTCTTEGPVPGPEPMIGAAVTLILMTMFPISIGPALLSGLGVWFILENLGWLQML</sequence>
<feature type="transmembrane region" description="Helical" evidence="1">
    <location>
        <begin position="60"/>
        <end position="84"/>
    </location>
</feature>
<organism evidence="2 3">
    <name type="scientific">Phormidium yuhuli AB48</name>
    <dbReference type="NCBI Taxonomy" id="2940671"/>
    <lineage>
        <taxon>Bacteria</taxon>
        <taxon>Bacillati</taxon>
        <taxon>Cyanobacteriota</taxon>
        <taxon>Cyanophyceae</taxon>
        <taxon>Oscillatoriophycideae</taxon>
        <taxon>Oscillatoriales</taxon>
        <taxon>Oscillatoriaceae</taxon>
        <taxon>Phormidium</taxon>
        <taxon>Phormidium yuhuli</taxon>
    </lineage>
</organism>
<dbReference type="Proteomes" id="UP001056708">
    <property type="component" value="Chromosome"/>
</dbReference>
<keyword evidence="1" id="KW-0812">Transmembrane</keyword>
<protein>
    <submittedName>
        <fullName evidence="2">Uncharacterized protein</fullName>
    </submittedName>
</protein>
<dbReference type="EMBL" id="CP098611">
    <property type="protein sequence ID" value="USR89552.1"/>
    <property type="molecule type" value="Genomic_DNA"/>
</dbReference>
<name>A0ABY5AKC2_9CYAN</name>